<feature type="signal peptide" evidence="2">
    <location>
        <begin position="1"/>
        <end position="34"/>
    </location>
</feature>
<organism evidence="3 4">
    <name type="scientific">Plastoroseomonas hellenica</name>
    <dbReference type="NCBI Taxonomy" id="2687306"/>
    <lineage>
        <taxon>Bacteria</taxon>
        <taxon>Pseudomonadati</taxon>
        <taxon>Pseudomonadota</taxon>
        <taxon>Alphaproteobacteria</taxon>
        <taxon>Acetobacterales</taxon>
        <taxon>Acetobacteraceae</taxon>
        <taxon>Plastoroseomonas</taxon>
    </lineage>
</organism>
<dbReference type="EMBL" id="JAAGBB010000016">
    <property type="protein sequence ID" value="MBR0665620.1"/>
    <property type="molecule type" value="Genomic_DNA"/>
</dbReference>
<dbReference type="SUPFAM" id="SSF53850">
    <property type="entry name" value="Periplasmic binding protein-like II"/>
    <property type="match status" value="1"/>
</dbReference>
<sequence>MILLERRSAKRGVGRRPLLAAAGALLAAPALAQAAWPNRPVRIMVGFPAGGTTDILGRIAGQILQEELGQPFVIENRPGAGSNIAAQAVLRSPADGYTLLLGSPGTNAINPHLYPNSGYDPLTDFLPISQIAEMPNLIAAHPSLGVRDAAALIALAKRRTLSYGETSIGGSTHLAAELFRLVAGIEATHVPYRGSAPMMTDLLPGRIDFGTDNLASILPHVRSGALVGIGVTSTRRWSGAPDIPAIAETLPGYEVTAWFGLVAPRGTPPEVIQRANAALRAGLTKPETASRLQELGATPLPGTPEEYQARNAAEFARLGDVIRRAGIRAE</sequence>
<evidence type="ECO:0000256" key="2">
    <source>
        <dbReference type="SAM" id="SignalP"/>
    </source>
</evidence>
<dbReference type="PANTHER" id="PTHR42928">
    <property type="entry name" value="TRICARBOXYLATE-BINDING PROTEIN"/>
    <property type="match status" value="1"/>
</dbReference>
<dbReference type="RefSeq" id="WP_211853292.1">
    <property type="nucleotide sequence ID" value="NZ_JAAGBB010000016.1"/>
</dbReference>
<comment type="similarity">
    <text evidence="1">Belongs to the UPF0065 (bug) family.</text>
</comment>
<keyword evidence="2" id="KW-0732">Signal</keyword>
<name>A0ABS5EZ96_9PROT</name>
<reference evidence="4" key="1">
    <citation type="journal article" date="2021" name="Syst. Appl. Microbiol.">
        <title>Roseomonas hellenica sp. nov., isolated from roots of wild-growing Alkanna tinctoria.</title>
        <authorList>
            <person name="Rat A."/>
            <person name="Naranjo H.D."/>
            <person name="Lebbe L."/>
            <person name="Cnockaert M."/>
            <person name="Krigas N."/>
            <person name="Grigoriadou K."/>
            <person name="Maloupa E."/>
            <person name="Willems A."/>
        </authorList>
    </citation>
    <scope>NUCLEOTIDE SEQUENCE [LARGE SCALE GENOMIC DNA]</scope>
    <source>
        <strain evidence="4">LMG 31523</strain>
    </source>
</reference>
<dbReference type="PIRSF" id="PIRSF017082">
    <property type="entry name" value="YflP"/>
    <property type="match status" value="1"/>
</dbReference>
<dbReference type="Proteomes" id="UP001196870">
    <property type="component" value="Unassembled WGS sequence"/>
</dbReference>
<dbReference type="CDD" id="cd13578">
    <property type="entry name" value="PBP2_Bug27"/>
    <property type="match status" value="1"/>
</dbReference>
<protein>
    <submittedName>
        <fullName evidence="3">Tripartite tricarboxylate transporter substrate binding protein</fullName>
    </submittedName>
</protein>
<dbReference type="InterPro" id="IPR042100">
    <property type="entry name" value="Bug_dom1"/>
</dbReference>
<dbReference type="InterPro" id="IPR005064">
    <property type="entry name" value="BUG"/>
</dbReference>
<accession>A0ABS5EZ96</accession>
<evidence type="ECO:0000313" key="3">
    <source>
        <dbReference type="EMBL" id="MBR0665620.1"/>
    </source>
</evidence>
<comment type="caution">
    <text evidence="3">The sequence shown here is derived from an EMBL/GenBank/DDBJ whole genome shotgun (WGS) entry which is preliminary data.</text>
</comment>
<keyword evidence="4" id="KW-1185">Reference proteome</keyword>
<dbReference type="Gene3D" id="3.40.190.10">
    <property type="entry name" value="Periplasmic binding protein-like II"/>
    <property type="match status" value="1"/>
</dbReference>
<dbReference type="Pfam" id="PF03401">
    <property type="entry name" value="TctC"/>
    <property type="match status" value="1"/>
</dbReference>
<dbReference type="Gene3D" id="3.40.190.150">
    <property type="entry name" value="Bordetella uptake gene, domain 1"/>
    <property type="match status" value="1"/>
</dbReference>
<gene>
    <name evidence="3" type="ORF">GXW71_14770</name>
</gene>
<proteinExistence type="inferred from homology"/>
<evidence type="ECO:0000256" key="1">
    <source>
        <dbReference type="ARBA" id="ARBA00006987"/>
    </source>
</evidence>
<evidence type="ECO:0000313" key="4">
    <source>
        <dbReference type="Proteomes" id="UP001196870"/>
    </source>
</evidence>
<feature type="chain" id="PRO_5045992904" evidence="2">
    <location>
        <begin position="35"/>
        <end position="330"/>
    </location>
</feature>
<dbReference type="PANTHER" id="PTHR42928:SF5">
    <property type="entry name" value="BLR1237 PROTEIN"/>
    <property type="match status" value="1"/>
</dbReference>